<feature type="active site" description="Charge relay system" evidence="9">
    <location>
        <position position="136"/>
    </location>
</feature>
<proteinExistence type="inferred from homology"/>
<evidence type="ECO:0000256" key="7">
    <source>
        <dbReference type="ARBA" id="ARBA00022825"/>
    </source>
</evidence>
<gene>
    <name evidence="13" type="ORF">QGM71_17475</name>
</gene>
<feature type="active site" description="Charge relay system" evidence="9">
    <location>
        <position position="174"/>
    </location>
</feature>
<feature type="active site" description="Charge relay system" evidence="9">
    <location>
        <position position="352"/>
    </location>
</feature>
<dbReference type="EMBL" id="JARZFX010000012">
    <property type="protein sequence ID" value="MEC5425277.1"/>
    <property type="molecule type" value="Genomic_DNA"/>
</dbReference>
<feature type="chain" id="PRO_5046472953" evidence="11">
    <location>
        <begin position="28"/>
        <end position="412"/>
    </location>
</feature>
<dbReference type="PROSITE" id="PS00136">
    <property type="entry name" value="SUBTILASE_ASP"/>
    <property type="match status" value="1"/>
</dbReference>
<dbReference type="PROSITE" id="PS00138">
    <property type="entry name" value="SUBTILASE_SER"/>
    <property type="match status" value="1"/>
</dbReference>
<feature type="signal peptide" evidence="11">
    <location>
        <begin position="1"/>
        <end position="27"/>
    </location>
</feature>
<evidence type="ECO:0000256" key="9">
    <source>
        <dbReference type="PROSITE-ProRule" id="PRU01240"/>
    </source>
</evidence>
<dbReference type="Proteomes" id="UP001335737">
    <property type="component" value="Unassembled WGS sequence"/>
</dbReference>
<evidence type="ECO:0000256" key="8">
    <source>
        <dbReference type="ARBA" id="ARBA00022837"/>
    </source>
</evidence>
<dbReference type="PROSITE" id="PS00137">
    <property type="entry name" value="SUBTILASE_HIS"/>
    <property type="match status" value="1"/>
</dbReference>
<evidence type="ECO:0000313" key="14">
    <source>
        <dbReference type="Proteomes" id="UP001335737"/>
    </source>
</evidence>
<comment type="cofactor">
    <cofactor evidence="1">
        <name>Ca(2+)</name>
        <dbReference type="ChEBI" id="CHEBI:29108"/>
    </cofactor>
</comment>
<name>A0ABU6KIY1_9BACI</name>
<evidence type="ECO:0000256" key="10">
    <source>
        <dbReference type="RuleBase" id="RU003355"/>
    </source>
</evidence>
<keyword evidence="4" id="KW-0964">Secreted</keyword>
<evidence type="ECO:0000313" key="13">
    <source>
        <dbReference type="EMBL" id="MEC5425277.1"/>
    </source>
</evidence>
<dbReference type="SUPFAM" id="SSF52743">
    <property type="entry name" value="Subtilisin-like"/>
    <property type="match status" value="1"/>
</dbReference>
<dbReference type="InterPro" id="IPR022398">
    <property type="entry name" value="Peptidase_S8_His-AS"/>
</dbReference>
<dbReference type="PROSITE" id="PS51892">
    <property type="entry name" value="SUBTILASE"/>
    <property type="match status" value="1"/>
</dbReference>
<evidence type="ECO:0000256" key="1">
    <source>
        <dbReference type="ARBA" id="ARBA00001913"/>
    </source>
</evidence>
<keyword evidence="5 9" id="KW-0645">Protease</keyword>
<dbReference type="Pfam" id="PF00082">
    <property type="entry name" value="Peptidase_S8"/>
    <property type="match status" value="1"/>
</dbReference>
<evidence type="ECO:0000256" key="11">
    <source>
        <dbReference type="SAM" id="SignalP"/>
    </source>
</evidence>
<evidence type="ECO:0000256" key="4">
    <source>
        <dbReference type="ARBA" id="ARBA00022525"/>
    </source>
</evidence>
<comment type="subcellular location">
    <subcellularLocation>
        <location evidence="2">Secreted</location>
    </subcellularLocation>
</comment>
<feature type="domain" description="Peptidase S8/S53" evidence="12">
    <location>
        <begin position="127"/>
        <end position="405"/>
    </location>
</feature>
<keyword evidence="6 9" id="KW-0378">Hydrolase</keyword>
<dbReference type="Gene3D" id="3.40.50.200">
    <property type="entry name" value="Peptidase S8/S53 domain"/>
    <property type="match status" value="1"/>
</dbReference>
<reference evidence="13 14" key="1">
    <citation type="journal article" date="2024" name="Int. J. Syst. Evol. Microbiol.">
        <title>Virgibacillus tibetensis sp. nov., isolated from salt lake on the Tibetan Plateau of China.</title>
        <authorList>
            <person name="Phurbu D."/>
            <person name="Liu Z.-X."/>
            <person name="Wang R."/>
            <person name="Zheng Y.-Y."/>
            <person name="Liu H.-C."/>
            <person name="Zhou Y.-G."/>
            <person name="Yu Y.-J."/>
            <person name="Li A.-H."/>
        </authorList>
    </citation>
    <scope>NUCLEOTIDE SEQUENCE [LARGE SCALE GENOMIC DNA]</scope>
    <source>
        <strain evidence="13 14">C22-A2</strain>
    </source>
</reference>
<evidence type="ECO:0000259" key="12">
    <source>
        <dbReference type="Pfam" id="PF00082"/>
    </source>
</evidence>
<dbReference type="InterPro" id="IPR023828">
    <property type="entry name" value="Peptidase_S8_Ser-AS"/>
</dbReference>
<sequence>MKSLKLIGLMLMIVILIVPSFTSQVDAAENSTKLRVLITSTNENAQERAKQNYGMRWDFNQQGFTTDVTTAQYHALQKNKNLSVELVDKVFLDAKPGSNESTAPNDQTPWGIEAIYQDDAISSTSGGSGVRVAVLDTGVNKDHADLSSNIEQCKDFSHRKSNLIEGACEDKNGHGTHVSGTVLADGGSGSGIYGVAPDAKLWGYKVLNNRGSGYSDDIAAAIRHVADEANRLNVNAVISMSLGSSSESSLITDAVTYAYNNDVLIVAAAGNSGPTADTIGYPAALTRVVAVAALEDVQENGTYRVADFSSRGNPDTAGDYVIDVRDIEVSAPGRNIESTWYDGSYNTISGTSMATPHVSGLAAKIWDANPNYTAEQVRTELQNRAENNDILGGSGASTGDDYASGFGFPTVN</sequence>
<protein>
    <submittedName>
        <fullName evidence="13">S8 family serine peptidase</fullName>
    </submittedName>
</protein>
<dbReference type="RefSeq" id="WP_327608828.1">
    <property type="nucleotide sequence ID" value="NZ_JARZFX010000012.1"/>
</dbReference>
<dbReference type="PRINTS" id="PR00723">
    <property type="entry name" value="SUBTILISIN"/>
</dbReference>
<comment type="caution">
    <text evidence="13">The sequence shown here is derived from an EMBL/GenBank/DDBJ whole genome shotgun (WGS) entry which is preliminary data.</text>
</comment>
<keyword evidence="11" id="KW-0732">Signal</keyword>
<dbReference type="InterPro" id="IPR015500">
    <property type="entry name" value="Peptidase_S8_subtilisin-rel"/>
</dbReference>
<evidence type="ECO:0000256" key="6">
    <source>
        <dbReference type="ARBA" id="ARBA00022801"/>
    </source>
</evidence>
<keyword evidence="7 9" id="KW-0720">Serine protease</keyword>
<dbReference type="PANTHER" id="PTHR43806:SF11">
    <property type="entry name" value="CEREVISIN-RELATED"/>
    <property type="match status" value="1"/>
</dbReference>
<evidence type="ECO:0000256" key="2">
    <source>
        <dbReference type="ARBA" id="ARBA00004613"/>
    </source>
</evidence>
<dbReference type="InterPro" id="IPR000209">
    <property type="entry name" value="Peptidase_S8/S53_dom"/>
</dbReference>
<dbReference type="InterPro" id="IPR023827">
    <property type="entry name" value="Peptidase_S8_Asp-AS"/>
</dbReference>
<dbReference type="InterPro" id="IPR050131">
    <property type="entry name" value="Peptidase_S8_subtilisin-like"/>
</dbReference>
<accession>A0ABU6KIY1</accession>
<evidence type="ECO:0000256" key="3">
    <source>
        <dbReference type="ARBA" id="ARBA00011073"/>
    </source>
</evidence>
<dbReference type="InterPro" id="IPR036852">
    <property type="entry name" value="Peptidase_S8/S53_dom_sf"/>
</dbReference>
<evidence type="ECO:0000256" key="5">
    <source>
        <dbReference type="ARBA" id="ARBA00022670"/>
    </source>
</evidence>
<organism evidence="13 14">
    <name type="scientific">Virgibacillus tibetensis</name>
    <dbReference type="NCBI Taxonomy" id="3042313"/>
    <lineage>
        <taxon>Bacteria</taxon>
        <taxon>Bacillati</taxon>
        <taxon>Bacillota</taxon>
        <taxon>Bacilli</taxon>
        <taxon>Bacillales</taxon>
        <taxon>Bacillaceae</taxon>
        <taxon>Virgibacillus</taxon>
    </lineage>
</organism>
<comment type="similarity">
    <text evidence="3 9 10">Belongs to the peptidase S8 family.</text>
</comment>
<dbReference type="PANTHER" id="PTHR43806">
    <property type="entry name" value="PEPTIDASE S8"/>
    <property type="match status" value="1"/>
</dbReference>
<keyword evidence="8" id="KW-0106">Calcium</keyword>
<keyword evidence="14" id="KW-1185">Reference proteome</keyword>